<organism evidence="1 2">
    <name type="scientific">Butyricimonas paravirosa</name>
    <dbReference type="NCBI Taxonomy" id="1472417"/>
    <lineage>
        <taxon>Bacteria</taxon>
        <taxon>Pseudomonadati</taxon>
        <taxon>Bacteroidota</taxon>
        <taxon>Bacteroidia</taxon>
        <taxon>Bacteroidales</taxon>
        <taxon>Odoribacteraceae</taxon>
        <taxon>Butyricimonas</taxon>
    </lineage>
</organism>
<name>A0A7X5Y938_9BACT</name>
<proteinExistence type="predicted"/>
<accession>A0A7X5Y938</accession>
<gene>
    <name evidence="1" type="ORF">GGR15_000382</name>
</gene>
<dbReference type="EMBL" id="JAATLI010000001">
    <property type="protein sequence ID" value="NJC16780.1"/>
    <property type="molecule type" value="Genomic_DNA"/>
</dbReference>
<dbReference type="Proteomes" id="UP000576368">
    <property type="component" value="Unassembled WGS sequence"/>
</dbReference>
<protein>
    <submittedName>
        <fullName evidence="1">Uncharacterized protein</fullName>
    </submittedName>
</protein>
<evidence type="ECO:0000313" key="1">
    <source>
        <dbReference type="EMBL" id="NJC16780.1"/>
    </source>
</evidence>
<sequence>MLFWHDKVTYIKVAFILKLIKRKRENVDKTKGFSVKINCYIFY</sequence>
<evidence type="ECO:0000313" key="2">
    <source>
        <dbReference type="Proteomes" id="UP000576368"/>
    </source>
</evidence>
<dbReference type="AlphaFoldDB" id="A0A7X5Y938"/>
<reference evidence="1 2" key="1">
    <citation type="submission" date="2020-03" db="EMBL/GenBank/DDBJ databases">
        <title>Genomic Encyclopedia of Type Strains, Phase IV (KMG-IV): sequencing the most valuable type-strain genomes for metagenomic binning, comparative biology and taxonomic classification.</title>
        <authorList>
            <person name="Goeker M."/>
        </authorList>
    </citation>
    <scope>NUCLEOTIDE SEQUENCE [LARGE SCALE GENOMIC DNA]</scope>
    <source>
        <strain evidence="1 2">DSM 105722</strain>
    </source>
</reference>
<comment type="caution">
    <text evidence="1">The sequence shown here is derived from an EMBL/GenBank/DDBJ whole genome shotgun (WGS) entry which is preliminary data.</text>
</comment>